<evidence type="ECO:0000259" key="1">
    <source>
        <dbReference type="Pfam" id="PF25383"/>
    </source>
</evidence>
<dbReference type="EnsemblMetazoa" id="CPIJ008260-RA">
    <property type="protein sequence ID" value="CPIJ008260-PA"/>
    <property type="gene ID" value="CPIJ008260"/>
</dbReference>
<dbReference type="eggNOG" id="KOG1426">
    <property type="taxonomic scope" value="Eukaryota"/>
</dbReference>
<dbReference type="InterPro" id="IPR057248">
    <property type="entry name" value="Alsin-like_PH"/>
</dbReference>
<evidence type="ECO:0000313" key="3">
    <source>
        <dbReference type="EnsemblMetazoa" id="CPIJ008260-PA"/>
    </source>
</evidence>
<dbReference type="GO" id="GO:0005085">
    <property type="term" value="F:guanyl-nucleotide exchange factor activity"/>
    <property type="evidence" value="ECO:0007669"/>
    <property type="project" value="TreeGrafter"/>
</dbReference>
<evidence type="ECO:0000313" key="2">
    <source>
        <dbReference type="EMBL" id="EDS30618.1"/>
    </source>
</evidence>
<dbReference type="EMBL" id="DS231989">
    <property type="protein sequence ID" value="EDS30618.1"/>
    <property type="molecule type" value="Genomic_DNA"/>
</dbReference>
<dbReference type="OMA" id="PIRDAIC"/>
<dbReference type="VEuPathDB" id="VectorBase:CQUJHB000179"/>
<organism>
    <name type="scientific">Culex quinquefasciatus</name>
    <name type="common">Southern house mosquito</name>
    <name type="synonym">Culex pungens</name>
    <dbReference type="NCBI Taxonomy" id="7176"/>
    <lineage>
        <taxon>Eukaryota</taxon>
        <taxon>Metazoa</taxon>
        <taxon>Ecdysozoa</taxon>
        <taxon>Arthropoda</taxon>
        <taxon>Hexapoda</taxon>
        <taxon>Insecta</taxon>
        <taxon>Pterygota</taxon>
        <taxon>Neoptera</taxon>
        <taxon>Endopterygota</taxon>
        <taxon>Diptera</taxon>
        <taxon>Nematocera</taxon>
        <taxon>Culicoidea</taxon>
        <taxon>Culicidae</taxon>
        <taxon>Culicinae</taxon>
        <taxon>Culicini</taxon>
        <taxon>Culex</taxon>
        <taxon>Culex</taxon>
    </lineage>
</organism>
<reference evidence="3" key="2">
    <citation type="submission" date="2020-05" db="UniProtKB">
        <authorList>
            <consortium name="EnsemblMetazoa"/>
        </authorList>
    </citation>
    <scope>IDENTIFICATION</scope>
    <source>
        <strain evidence="3">JHB</strain>
    </source>
</reference>
<dbReference type="SUPFAM" id="SSF50985">
    <property type="entry name" value="RCC1/BLIP-II"/>
    <property type="match status" value="1"/>
</dbReference>
<dbReference type="InParanoid" id="B0WLQ2"/>
<accession>B0WLQ2</accession>
<dbReference type="Proteomes" id="UP000002320">
    <property type="component" value="Unassembled WGS sequence"/>
</dbReference>
<dbReference type="Gene3D" id="2.130.10.30">
    <property type="entry name" value="Regulator of chromosome condensation 1/beta-lactamase-inhibitor protein II"/>
    <property type="match status" value="1"/>
</dbReference>
<dbReference type="GO" id="GO:0005737">
    <property type="term" value="C:cytoplasm"/>
    <property type="evidence" value="ECO:0007669"/>
    <property type="project" value="TreeGrafter"/>
</dbReference>
<dbReference type="VEuPathDB" id="VectorBase:CPIJ008260"/>
<evidence type="ECO:0000313" key="4">
    <source>
        <dbReference type="Proteomes" id="UP000002320"/>
    </source>
</evidence>
<dbReference type="InterPro" id="IPR009091">
    <property type="entry name" value="RCC1/BLIP-II"/>
</dbReference>
<dbReference type="Pfam" id="PF25383">
    <property type="entry name" value="PH_alsin"/>
    <property type="match status" value="1"/>
</dbReference>
<reference evidence="2" key="1">
    <citation type="submission" date="2007-03" db="EMBL/GenBank/DDBJ databases">
        <title>Annotation of Culex pipiens quinquefasciatus.</title>
        <authorList>
            <consortium name="The Broad Institute Genome Sequencing Platform"/>
            <person name="Atkinson P.W."/>
            <person name="Hemingway J."/>
            <person name="Christensen B.M."/>
            <person name="Higgs S."/>
            <person name="Kodira C."/>
            <person name="Hannick L."/>
            <person name="Megy K."/>
            <person name="O'Leary S."/>
            <person name="Pearson M."/>
            <person name="Haas B.J."/>
            <person name="Mauceli E."/>
            <person name="Wortman J.R."/>
            <person name="Lee N.H."/>
            <person name="Guigo R."/>
            <person name="Stanke M."/>
            <person name="Alvarado L."/>
            <person name="Amedeo P."/>
            <person name="Antoine C.H."/>
            <person name="Arensburger P."/>
            <person name="Bidwell S.L."/>
            <person name="Crawford M."/>
            <person name="Camaro F."/>
            <person name="Devon K."/>
            <person name="Engels R."/>
            <person name="Hammond M."/>
            <person name="Howarth C."/>
            <person name="Koehrsen M."/>
            <person name="Lawson D."/>
            <person name="Montgomery P."/>
            <person name="Nene V."/>
            <person name="Nusbaum C."/>
            <person name="Puiu D."/>
            <person name="Romero-Severson J."/>
            <person name="Severson D.W."/>
            <person name="Shumway M."/>
            <person name="Sisk P."/>
            <person name="Stolte C."/>
            <person name="Zeng Q."/>
            <person name="Eisenstadt E."/>
            <person name="Fraser-Liggett C."/>
            <person name="Strausberg R."/>
            <person name="Galagan J."/>
            <person name="Birren B."/>
            <person name="Collins F.H."/>
        </authorList>
    </citation>
    <scope>NUCLEOTIDE SEQUENCE [LARGE SCALE GENOMIC DNA]</scope>
    <source>
        <strain evidence="2">JHB</strain>
    </source>
</reference>
<dbReference type="InterPro" id="IPR051984">
    <property type="entry name" value="Alsin"/>
</dbReference>
<name>B0WLQ2_CULQU</name>
<keyword evidence="4" id="KW-1185">Reference proteome</keyword>
<dbReference type="GO" id="GO:0016197">
    <property type="term" value="P:endosomal transport"/>
    <property type="evidence" value="ECO:0007669"/>
    <property type="project" value="TreeGrafter"/>
</dbReference>
<dbReference type="HOGENOM" id="CLU_337482_0_0_1"/>
<dbReference type="PANTHER" id="PTHR46089">
    <property type="entry name" value="ALSIN HOMOLOG"/>
    <property type="match status" value="1"/>
</dbReference>
<dbReference type="AlphaFoldDB" id="B0WLQ2"/>
<dbReference type="KEGG" id="cqu:CpipJ_CPIJ008260"/>
<dbReference type="Pfam" id="PF25384">
    <property type="entry name" value="Alsin_RLD"/>
    <property type="match status" value="1"/>
</dbReference>
<sequence length="844" mass="95396">MISAFAELDEASRVAITVEDPEQRPLGWVSKLRVCGEYHLLLNVRGELFLGEYRAKERSIEFRLLREDVADYDTEGNRVYVVTGSGGEVLQGKNGSIGEWTRLFEESGVVFEKICCNNNGLLLTSGDGTELYAQGEFGSLLKFEELTKVEELGGENVVQISAGIDFVILACQKTRKVVTDVKKDPFYDQYCLRENTDVYHDWRNLYKDCDDRFKQDIGPIRDAICNVNVDSMQVYGQMIHETGVASFGKVNKGQLGTSDHIRRDRIVHLQQLFNVAKITTCCDYSAALTVDGSLYLWGDTAAKNQATLDTNLALASLSASSPTLFGRFRQVLDVCSGNFLTYVVTSDLRIHDLRSDERSLAYEAGDRGKLRGFEVEHLEDVPLVVASDSLIVVNHLPINRDALRVYGKEQQTVQTLLKHFRENGLGGIPKKALNVVSTHYFYRSCTRLFYLLLLNLRSLRAFLFENDLKRIMTVMLHEEMLFLYRRIVKCYCNSDCLGLMSEPEQKLLRIYLENVKNYIELIELLVNANKSLEEPVENRLLNAKSEWLKFFNEEVTEEMGQTRQDYPKSFGSTKRTSGGITLKGVAPSSVPLKFLDVHILSYSPRIVLFSDVLCYLSGVQIIEYPLNLIWVSTEIKDALKTRHKEKLRFLINIITPEEVLRCYTLNSADKLVWLNSLKTQMMRVLQRDATAKQPVYRCTRYRFGERHTKFGGSQYEGIWKMGLIDGVGELSAKERTYRGELYRGDITGYGCLQRTLYGIGTIYEVVKSAIPEPHPVVEAHVAVQEAQWDFRGRVAARIVARSAWGRVATGGARSTAGAADGGEGSAGNLTDTLIRTQITKQLIH</sequence>
<dbReference type="PANTHER" id="PTHR46089:SF2">
    <property type="entry name" value="ALSIN HOMOLOG"/>
    <property type="match status" value="1"/>
</dbReference>
<protein>
    <submittedName>
        <fullName evidence="2">Alsin</fullName>
    </submittedName>
</protein>
<dbReference type="STRING" id="7176.B0WLQ2"/>
<feature type="domain" description="Alsin-like PH-like" evidence="1">
    <location>
        <begin position="588"/>
        <end position="687"/>
    </location>
</feature>
<proteinExistence type="predicted"/>
<dbReference type="OrthoDB" id="48314at2759"/>
<dbReference type="eggNOG" id="KOG0231">
    <property type="taxonomic scope" value="Eukaryota"/>
</dbReference>
<gene>
    <name evidence="3" type="primary">6040186</name>
    <name evidence="2" type="ORF">CpipJ_CPIJ008260</name>
</gene>
<dbReference type="GO" id="GO:0031267">
    <property type="term" value="F:small GTPase binding"/>
    <property type="evidence" value="ECO:0007669"/>
    <property type="project" value="TreeGrafter"/>
</dbReference>